<accession>A0A7S3UDH9</accession>
<feature type="compositionally biased region" description="Basic and acidic residues" evidence="1">
    <location>
        <begin position="84"/>
        <end position="96"/>
    </location>
</feature>
<evidence type="ECO:0000313" key="3">
    <source>
        <dbReference type="EMBL" id="CAE0611376.1"/>
    </source>
</evidence>
<dbReference type="EMBL" id="HBIS01005765">
    <property type="protein sequence ID" value="CAE0611376.1"/>
    <property type="molecule type" value="Transcribed_RNA"/>
</dbReference>
<evidence type="ECO:0008006" key="4">
    <source>
        <dbReference type="Google" id="ProtNLM"/>
    </source>
</evidence>
<protein>
    <recommendedName>
        <fullName evidence="4">Chlorophyllase</fullName>
    </recommendedName>
</protein>
<feature type="signal peptide" evidence="2">
    <location>
        <begin position="1"/>
        <end position="26"/>
    </location>
</feature>
<organism evidence="3">
    <name type="scientific">Picocystis salinarum</name>
    <dbReference type="NCBI Taxonomy" id="88271"/>
    <lineage>
        <taxon>Eukaryota</taxon>
        <taxon>Viridiplantae</taxon>
        <taxon>Chlorophyta</taxon>
        <taxon>Picocystophyceae</taxon>
        <taxon>Picocystales</taxon>
        <taxon>Picocystaceae</taxon>
        <taxon>Picocystis</taxon>
    </lineage>
</organism>
<dbReference type="Gene3D" id="3.40.50.1820">
    <property type="entry name" value="alpha/beta hydrolase"/>
    <property type="match status" value="1"/>
</dbReference>
<evidence type="ECO:0000256" key="1">
    <source>
        <dbReference type="SAM" id="MobiDB-lite"/>
    </source>
</evidence>
<feature type="compositionally biased region" description="Polar residues" evidence="1">
    <location>
        <begin position="705"/>
        <end position="717"/>
    </location>
</feature>
<gene>
    <name evidence="3" type="ORF">PSAL00342_LOCUS5211</name>
</gene>
<name>A0A7S3UDH9_9CHLO</name>
<feature type="compositionally biased region" description="Acidic residues" evidence="1">
    <location>
        <begin position="664"/>
        <end position="683"/>
    </location>
</feature>
<dbReference type="AlphaFoldDB" id="A0A7S3UDH9"/>
<evidence type="ECO:0000256" key="2">
    <source>
        <dbReference type="SAM" id="SignalP"/>
    </source>
</evidence>
<feature type="region of interest" description="Disordered" evidence="1">
    <location>
        <begin position="649"/>
        <end position="717"/>
    </location>
</feature>
<keyword evidence="2" id="KW-0732">Signal</keyword>
<reference evidence="3" key="1">
    <citation type="submission" date="2021-01" db="EMBL/GenBank/DDBJ databases">
        <authorList>
            <person name="Corre E."/>
            <person name="Pelletier E."/>
            <person name="Niang G."/>
            <person name="Scheremetjew M."/>
            <person name="Finn R."/>
            <person name="Kale V."/>
            <person name="Holt S."/>
            <person name="Cochrane G."/>
            <person name="Meng A."/>
            <person name="Brown T."/>
            <person name="Cohen L."/>
        </authorList>
    </citation>
    <scope>NUCLEOTIDE SEQUENCE</scope>
    <source>
        <strain evidence="3">CCMP1897</strain>
    </source>
</reference>
<feature type="region of interest" description="Disordered" evidence="1">
    <location>
        <begin position="84"/>
        <end position="117"/>
    </location>
</feature>
<sequence>MARRRTKHACLAVGVLLWTNLCHVEGFFGRFRRDDDVVDPPVDGTANAMDFSLADERYQQMHEKYEAEAASMATDAQGFQFDRTGETNQARRDAVRIRNTGQAPSVVEPTPTSSEDMAVAQEVEREPEENDAMGIDLGRLPDVMPAADGDLAIANGNFGQCMRMLPELQRRCNVPDPEDIDQVQAMDTSGLRDGPGEECCAALTLFVDELECFCYPAVSNTGEDVLQVVKNVRRFCEWEETQYEDNPKCKDIVMDADIEERKQLDRMEEELLSFGKYKVGSTASKFTLSADASPTGKSYSLDILVHYPSGTLSDQSGVQDELVFPIVLLIPEYEEKPSAYQITMKSLASQGHYVVAADWIQGKAENIFSTADFHEAAEIVQTALKQVGERSGIFGSGTFERVDTKRAGLVGHGKGALLASLVVSMQEEPHVPIKSLAALSPVCDRDVVDQMEVSDLRSAQPVSVNDASCRAKLIGMGAACASDPGSQRCCTLFKDFNDNHCFCSETALQLGGSLLDLAQMQGGGFCDVEIVGRDSRQCNPQARADQLEEQQNWSKVCSDVLTSLEGIGSAPPTLVVYTTSSEIAKKEMAVLLNERLEGQLVELTNGTHCFTEVSSLYWPGSNECGRGSLAVTEQLNEARALVSQLLTSNMPADSSHPGAKEVEGAMEEEGVVEENEEEADDQGPDTRNPVPPETSDQEAREVPSEETQNQNVDDQNATQFDGPAVLMLACGGGDSMELIVTRGSPNSQVVILRGTSTDGEPGPLPDSITKCQGHTTTIVDAAQKRLGGMIRVVQTDHNGLARATWSHYKNPERCTMFVYQALDLSTCQLGPPLDTNALFRAQS</sequence>
<dbReference type="SUPFAM" id="SSF53474">
    <property type="entry name" value="alpha/beta-Hydrolases"/>
    <property type="match status" value="1"/>
</dbReference>
<feature type="chain" id="PRO_5031554581" description="Chlorophyllase" evidence="2">
    <location>
        <begin position="27"/>
        <end position="843"/>
    </location>
</feature>
<proteinExistence type="predicted"/>
<dbReference type="InterPro" id="IPR029058">
    <property type="entry name" value="AB_hydrolase_fold"/>
</dbReference>